<reference evidence="7" key="1">
    <citation type="submission" date="2022-05" db="EMBL/GenBank/DDBJ databases">
        <authorList>
            <person name="Park J.-S."/>
        </authorList>
    </citation>
    <scope>NUCLEOTIDE SEQUENCE</scope>
    <source>
        <strain evidence="7">2012CJ41-6</strain>
    </source>
</reference>
<organism evidence="7 8">
    <name type="scientific">Ruegeria spongiae</name>
    <dbReference type="NCBI Taxonomy" id="2942209"/>
    <lineage>
        <taxon>Bacteria</taxon>
        <taxon>Pseudomonadati</taxon>
        <taxon>Pseudomonadota</taxon>
        <taxon>Alphaproteobacteria</taxon>
        <taxon>Rhodobacterales</taxon>
        <taxon>Roseobacteraceae</taxon>
        <taxon>Ruegeria</taxon>
    </lineage>
</organism>
<evidence type="ECO:0000313" key="8">
    <source>
        <dbReference type="Proteomes" id="UP001203880"/>
    </source>
</evidence>
<dbReference type="SUPFAM" id="SSF103473">
    <property type="entry name" value="MFS general substrate transporter"/>
    <property type="match status" value="1"/>
</dbReference>
<feature type="transmembrane region" description="Helical" evidence="5">
    <location>
        <begin position="139"/>
        <end position="161"/>
    </location>
</feature>
<dbReference type="PANTHER" id="PTHR23518">
    <property type="entry name" value="C-METHYLTRANSFERASE"/>
    <property type="match status" value="1"/>
</dbReference>
<dbReference type="PANTHER" id="PTHR23518:SF2">
    <property type="entry name" value="MAJOR FACILITATOR SUPERFAMILY TRANSPORTER"/>
    <property type="match status" value="1"/>
</dbReference>
<evidence type="ECO:0000256" key="5">
    <source>
        <dbReference type="SAM" id="Phobius"/>
    </source>
</evidence>
<feature type="transmembrane region" description="Helical" evidence="5">
    <location>
        <begin position="103"/>
        <end position="127"/>
    </location>
</feature>
<dbReference type="InterPro" id="IPR020846">
    <property type="entry name" value="MFS_dom"/>
</dbReference>
<proteinExistence type="predicted"/>
<dbReference type="Gene3D" id="1.20.1250.20">
    <property type="entry name" value="MFS general substrate transporter like domains"/>
    <property type="match status" value="2"/>
</dbReference>
<feature type="domain" description="Major facilitator superfamily (MFS) profile" evidence="6">
    <location>
        <begin position="12"/>
        <end position="390"/>
    </location>
</feature>
<gene>
    <name evidence="7" type="ORF">M3P21_03685</name>
</gene>
<evidence type="ECO:0000313" key="7">
    <source>
        <dbReference type="EMBL" id="MCL6282622.1"/>
    </source>
</evidence>
<evidence type="ECO:0000256" key="3">
    <source>
        <dbReference type="ARBA" id="ARBA00022989"/>
    </source>
</evidence>
<evidence type="ECO:0000259" key="6">
    <source>
        <dbReference type="PROSITE" id="PS50850"/>
    </source>
</evidence>
<evidence type="ECO:0000256" key="2">
    <source>
        <dbReference type="ARBA" id="ARBA00022692"/>
    </source>
</evidence>
<keyword evidence="3 5" id="KW-1133">Transmembrane helix</keyword>
<dbReference type="InterPro" id="IPR011701">
    <property type="entry name" value="MFS"/>
</dbReference>
<feature type="transmembrane region" description="Helical" evidence="5">
    <location>
        <begin position="167"/>
        <end position="185"/>
    </location>
</feature>
<feature type="transmembrane region" description="Helical" evidence="5">
    <location>
        <begin position="77"/>
        <end position="97"/>
    </location>
</feature>
<evidence type="ECO:0000256" key="4">
    <source>
        <dbReference type="ARBA" id="ARBA00023136"/>
    </source>
</evidence>
<dbReference type="InterPro" id="IPR036259">
    <property type="entry name" value="MFS_trans_sf"/>
</dbReference>
<comment type="caution">
    <text evidence="7">The sequence shown here is derived from an EMBL/GenBank/DDBJ whole genome shotgun (WGS) entry which is preliminary data.</text>
</comment>
<dbReference type="PROSITE" id="PS50850">
    <property type="entry name" value="MFS"/>
    <property type="match status" value="1"/>
</dbReference>
<dbReference type="CDD" id="cd17325">
    <property type="entry name" value="MFS_MdtG_SLC18_like"/>
    <property type="match status" value="1"/>
</dbReference>
<comment type="subcellular location">
    <subcellularLocation>
        <location evidence="1">Membrane</location>
        <topology evidence="1">Multi-pass membrane protein</topology>
    </subcellularLocation>
</comment>
<keyword evidence="8" id="KW-1185">Reference proteome</keyword>
<feature type="transmembrane region" description="Helical" evidence="5">
    <location>
        <begin position="372"/>
        <end position="392"/>
    </location>
</feature>
<dbReference type="Proteomes" id="UP001203880">
    <property type="component" value="Unassembled WGS sequence"/>
</dbReference>
<dbReference type="PRINTS" id="PR01035">
    <property type="entry name" value="TCRTETA"/>
</dbReference>
<keyword evidence="4 5" id="KW-0472">Membrane</keyword>
<dbReference type="InterPro" id="IPR001958">
    <property type="entry name" value="Tet-R_TetA/multi-R_MdtG-like"/>
</dbReference>
<protein>
    <submittedName>
        <fullName evidence="7">MFS transporter</fullName>
    </submittedName>
</protein>
<feature type="transmembrane region" description="Helical" evidence="5">
    <location>
        <begin position="275"/>
        <end position="295"/>
    </location>
</feature>
<dbReference type="Pfam" id="PF07690">
    <property type="entry name" value="MFS_1"/>
    <property type="match status" value="1"/>
</dbReference>
<evidence type="ECO:0000256" key="1">
    <source>
        <dbReference type="ARBA" id="ARBA00004141"/>
    </source>
</evidence>
<keyword evidence="2 5" id="KW-0812">Transmembrane</keyword>
<feature type="transmembrane region" description="Helical" evidence="5">
    <location>
        <begin position="48"/>
        <end position="70"/>
    </location>
</feature>
<dbReference type="RefSeq" id="WP_249706898.1">
    <property type="nucleotide sequence ID" value="NZ_JAMFMB010000003.1"/>
</dbReference>
<name>A0ABT0PYJ8_9RHOB</name>
<accession>A0ABT0PYJ8</accession>
<dbReference type="EMBL" id="JAMFMB010000003">
    <property type="protein sequence ID" value="MCL6282622.1"/>
    <property type="molecule type" value="Genomic_DNA"/>
</dbReference>
<sequence length="410" mass="42863">MPRENALAGGSALVALFLADLIVRTSYQIGKAPVLPVFAHGLGASPLLLGAIISVSTATGLFLKPLFGLLSDYRGRWIWLLTGTTLFTVIPCLYLFVERPSDLFVLRLIHGLSTAIYGPVTLAYIAAWRSEKAAEAFGWFGLARTTSYILGPLIGGVALTFAAPEMIYAATCFLSALAFIPTLYLKNADHVAVPQKWSLTGAVRAIASNRPLFILAVVEGTTYVAIYAVKAFMPVMALVAGHQPIEIGTFLAIQEVANAVLRPPMGRLADRTRPVVPLLLGLGALATGLLVLSAMGPTWVAMLTAALFIGAGQGAFGPATLSLVAGATSAQHLGLAFGSIGAIRNAGKIAGPIVAGALVSTMSYQASFASIAAIPLLIALWILCLSGTSLAIPANEAMRVERAKAPRRGR</sequence>